<name>A0A1I0GNT2_9RHOB</name>
<dbReference type="Proteomes" id="UP000199180">
    <property type="component" value="Unassembled WGS sequence"/>
</dbReference>
<keyword evidence="1" id="KW-0175">Coiled coil</keyword>
<dbReference type="OrthoDB" id="9813285at2"/>
<dbReference type="STRING" id="364199.SAMN04489858_1098"/>
<gene>
    <name evidence="2" type="ORF">SAMN04489858_1098</name>
</gene>
<dbReference type="GO" id="GO:0006313">
    <property type="term" value="P:DNA transposition"/>
    <property type="evidence" value="ECO:0007669"/>
    <property type="project" value="InterPro"/>
</dbReference>
<dbReference type="Gene3D" id="1.20.5.490">
    <property type="entry name" value="Single helix bin"/>
    <property type="match status" value="1"/>
</dbReference>
<organism evidence="2 3">
    <name type="scientific">Paracoccus homiensis</name>
    <dbReference type="NCBI Taxonomy" id="364199"/>
    <lineage>
        <taxon>Bacteria</taxon>
        <taxon>Pseudomonadati</taxon>
        <taxon>Pseudomonadota</taxon>
        <taxon>Alphaproteobacteria</taxon>
        <taxon>Rhodobacterales</taxon>
        <taxon>Paracoccaceae</taxon>
        <taxon>Paracoccus</taxon>
    </lineage>
</organism>
<accession>A0A1I0GNT2</accession>
<feature type="coiled-coil region" evidence="1">
    <location>
        <begin position="69"/>
        <end position="103"/>
    </location>
</feature>
<evidence type="ECO:0000313" key="2">
    <source>
        <dbReference type="EMBL" id="SET72919.1"/>
    </source>
</evidence>
<dbReference type="EMBL" id="FOHO01000009">
    <property type="protein sequence ID" value="SET72919.1"/>
    <property type="molecule type" value="Genomic_DNA"/>
</dbReference>
<dbReference type="SUPFAM" id="SSF46689">
    <property type="entry name" value="Homeodomain-like"/>
    <property type="match status" value="1"/>
</dbReference>
<protein>
    <submittedName>
        <fullName evidence="2">Transposase</fullName>
    </submittedName>
</protein>
<evidence type="ECO:0000313" key="3">
    <source>
        <dbReference type="Proteomes" id="UP000199180"/>
    </source>
</evidence>
<sequence>MSEIENITDGGRPRRWSAAEKLRIVAETIYDGKSISAVARLNGVAPDLLYRWRKPMLEEGCIGVAEDDSVNGNRTVREMESRIRELERQLGRKTMEVKILKEALDKSRAKKPNLLAQSLRRGGSP</sequence>
<dbReference type="Pfam" id="PF01527">
    <property type="entry name" value="HTH_Tnp_1"/>
    <property type="match status" value="1"/>
</dbReference>
<reference evidence="2 3" key="1">
    <citation type="submission" date="2016-10" db="EMBL/GenBank/DDBJ databases">
        <authorList>
            <person name="de Groot N.N."/>
        </authorList>
    </citation>
    <scope>NUCLEOTIDE SEQUENCE [LARGE SCALE GENOMIC DNA]</scope>
    <source>
        <strain evidence="2 3">DSM 17862</strain>
    </source>
</reference>
<dbReference type="InterPro" id="IPR002514">
    <property type="entry name" value="Transposase_8"/>
</dbReference>
<dbReference type="AlphaFoldDB" id="A0A1I0GNT2"/>
<dbReference type="InterPro" id="IPR009057">
    <property type="entry name" value="Homeodomain-like_sf"/>
</dbReference>
<keyword evidence="3" id="KW-1185">Reference proteome</keyword>
<dbReference type="GO" id="GO:0004803">
    <property type="term" value="F:transposase activity"/>
    <property type="evidence" value="ECO:0007669"/>
    <property type="project" value="InterPro"/>
</dbReference>
<proteinExistence type="predicted"/>
<evidence type="ECO:0000256" key="1">
    <source>
        <dbReference type="SAM" id="Coils"/>
    </source>
</evidence>
<dbReference type="GO" id="GO:0003677">
    <property type="term" value="F:DNA binding"/>
    <property type="evidence" value="ECO:0007669"/>
    <property type="project" value="InterPro"/>
</dbReference>